<comment type="caution">
    <text evidence="1">The sequence shown here is derived from an EMBL/GenBank/DDBJ whole genome shotgun (WGS) entry which is preliminary data.</text>
</comment>
<evidence type="ECO:0000313" key="1">
    <source>
        <dbReference type="EMBL" id="PPK38524.1"/>
    </source>
</evidence>
<dbReference type="AlphaFoldDB" id="A0A2S6FM34"/>
<accession>A0A2S6FM34</accession>
<protein>
    <submittedName>
        <fullName evidence="1">Uncharacterized protein</fullName>
    </submittedName>
</protein>
<name>A0A2S6FM34_9PSED</name>
<organism evidence="1 2">
    <name type="scientific">Pseudomonas laurylsulfatiphila</name>
    <dbReference type="NCBI Taxonomy" id="2011015"/>
    <lineage>
        <taxon>Bacteria</taxon>
        <taxon>Pseudomonadati</taxon>
        <taxon>Pseudomonadota</taxon>
        <taxon>Gammaproteobacteria</taxon>
        <taxon>Pseudomonadales</taxon>
        <taxon>Pseudomonadaceae</taxon>
        <taxon>Pseudomonas</taxon>
    </lineage>
</organism>
<dbReference type="Proteomes" id="UP000238541">
    <property type="component" value="Unassembled WGS sequence"/>
</dbReference>
<dbReference type="EMBL" id="NIRS01000003">
    <property type="protein sequence ID" value="PPK38524.1"/>
    <property type="molecule type" value="Genomic_DNA"/>
</dbReference>
<keyword evidence="2" id="KW-1185">Reference proteome</keyword>
<gene>
    <name evidence="1" type="ORF">CD175_11995</name>
</gene>
<proteinExistence type="predicted"/>
<reference evidence="2" key="1">
    <citation type="submission" date="2017-06" db="EMBL/GenBank/DDBJ databases">
        <authorList>
            <person name="Furmanczyk E.M."/>
        </authorList>
    </citation>
    <scope>NUCLEOTIDE SEQUENCE [LARGE SCALE GENOMIC DNA]</scope>
    <source>
        <strain evidence="2">AP3_16</strain>
    </source>
</reference>
<sequence length="77" mass="8495">MPQTSQILGVNSVTNIELDKGVLPAPIIRNAHWFEKFDRAVSLGAFSDRRKVSGGRKKSGLDPCSLPLQNSGKWPIY</sequence>
<evidence type="ECO:0000313" key="2">
    <source>
        <dbReference type="Proteomes" id="UP000238541"/>
    </source>
</evidence>